<accession>A0ABU3U571</accession>
<evidence type="ECO:0000313" key="4">
    <source>
        <dbReference type="EMBL" id="MDU8885560.1"/>
    </source>
</evidence>
<evidence type="ECO:0000313" key="5">
    <source>
        <dbReference type="Proteomes" id="UP001268651"/>
    </source>
</evidence>
<dbReference type="NCBIfam" id="TIGR03342">
    <property type="entry name" value="dsrC_tusE_dsvC"/>
    <property type="match status" value="1"/>
</dbReference>
<evidence type="ECO:0000256" key="1">
    <source>
        <dbReference type="ARBA" id="ARBA00004496"/>
    </source>
</evidence>
<reference evidence="4 5" key="1">
    <citation type="submission" date="2023-10" db="EMBL/GenBank/DDBJ databases">
        <title>Marimonas sp. nov. isolated from tidal mud flat.</title>
        <authorList>
            <person name="Jaincy N.J."/>
            <person name="Srinivasan S."/>
            <person name="Lee S.-S."/>
        </authorList>
    </citation>
    <scope>NUCLEOTIDE SEQUENCE [LARGE SCALE GENOMIC DNA]</scope>
    <source>
        <strain evidence="4 5">MJ-SS3</strain>
    </source>
</reference>
<dbReference type="InterPro" id="IPR043163">
    <property type="entry name" value="DsrC-like_N"/>
</dbReference>
<dbReference type="Gene3D" id="1.10.10.370">
    <property type="entry name" value="DsrC-like protein, C-terminal domain"/>
    <property type="match status" value="1"/>
</dbReference>
<dbReference type="Proteomes" id="UP001268651">
    <property type="component" value="Unassembled WGS sequence"/>
</dbReference>
<dbReference type="InterPro" id="IPR007453">
    <property type="entry name" value="DsrC/TusE"/>
</dbReference>
<dbReference type="PANTHER" id="PTHR37010">
    <property type="entry name" value="SULFURTRANSFERASE TUSE"/>
    <property type="match status" value="1"/>
</dbReference>
<evidence type="ECO:0000256" key="2">
    <source>
        <dbReference type="ARBA" id="ARBA00005718"/>
    </source>
</evidence>
<organism evidence="4 5">
    <name type="scientific">Gilvirhabdus luticola</name>
    <dbReference type="NCBI Taxonomy" id="3079858"/>
    <lineage>
        <taxon>Bacteria</taxon>
        <taxon>Pseudomonadati</taxon>
        <taxon>Bacteroidota</taxon>
        <taxon>Flavobacteriia</taxon>
        <taxon>Flavobacteriales</taxon>
        <taxon>Flavobacteriaceae</taxon>
        <taxon>Gilvirhabdus</taxon>
    </lineage>
</organism>
<dbReference type="Gene3D" id="3.30.1420.10">
    <property type="match status" value="1"/>
</dbReference>
<comment type="caution">
    <text evidence="4">The sequence shown here is derived from an EMBL/GenBank/DDBJ whole genome shotgun (WGS) entry which is preliminary data.</text>
</comment>
<comment type="similarity">
    <text evidence="2">Belongs to the DsrC/TusE family.</text>
</comment>
<keyword evidence="5" id="KW-1185">Reference proteome</keyword>
<protein>
    <submittedName>
        <fullName evidence="4">TusE/DsrC/DsvC family sulfur relay protein</fullName>
    </submittedName>
</protein>
<dbReference type="RefSeq" id="WP_316661441.1">
    <property type="nucleotide sequence ID" value="NZ_JAWHTF010000002.1"/>
</dbReference>
<dbReference type="PIRSF" id="PIRSF006223">
    <property type="entry name" value="DsrC_TusE"/>
    <property type="match status" value="1"/>
</dbReference>
<evidence type="ECO:0000256" key="3">
    <source>
        <dbReference type="ARBA" id="ARBA00022490"/>
    </source>
</evidence>
<dbReference type="PANTHER" id="PTHR37010:SF1">
    <property type="entry name" value="SULFURTRANSFERASE TUSE"/>
    <property type="match status" value="1"/>
</dbReference>
<dbReference type="Pfam" id="PF04358">
    <property type="entry name" value="DsrC"/>
    <property type="match status" value="1"/>
</dbReference>
<proteinExistence type="inferred from homology"/>
<dbReference type="EMBL" id="JAWHTF010000002">
    <property type="protein sequence ID" value="MDU8885560.1"/>
    <property type="molecule type" value="Genomic_DNA"/>
</dbReference>
<sequence>MEKTYANVIIDCNDEGYLKNFQQWNQEVGLEIANEEGIAMTGRHWEVIEYLQDQYRKEVPLSIRKIGKSGVVSIKEFYQLFPKGPLKISSKIAGIPKPVSCI</sequence>
<name>A0ABU3U571_9FLAO</name>
<gene>
    <name evidence="4" type="ORF">RXV94_05250</name>
</gene>
<dbReference type="InterPro" id="IPR025526">
    <property type="entry name" value="DsrC-like_dom_sf"/>
</dbReference>
<comment type="subcellular location">
    <subcellularLocation>
        <location evidence="1">Cytoplasm</location>
    </subcellularLocation>
</comment>
<dbReference type="SUPFAM" id="SSF69721">
    <property type="entry name" value="DsrC, the gamma subunit of dissimilatory sulfite reductase"/>
    <property type="match status" value="1"/>
</dbReference>
<keyword evidence="3" id="KW-0963">Cytoplasm</keyword>
<dbReference type="InterPro" id="IPR042072">
    <property type="entry name" value="DsrC-like_C"/>
</dbReference>